<reference evidence="4" key="1">
    <citation type="submission" date="2011-02" db="EMBL/GenBank/DDBJ databases">
        <title>The genome of the leaf-cutting ant Acromyrmex echinatior suggests key adaptations to social evolution and fungus farming.</title>
        <authorList>
            <person name="Nygaard S."/>
            <person name="Zhang G."/>
        </authorList>
    </citation>
    <scope>NUCLEOTIDE SEQUENCE</scope>
</reference>
<dbReference type="GO" id="GO:0005794">
    <property type="term" value="C:Golgi apparatus"/>
    <property type="evidence" value="ECO:0007669"/>
    <property type="project" value="TreeGrafter"/>
</dbReference>
<dbReference type="EMBL" id="GL888480">
    <property type="protein sequence ID" value="EGI60243.1"/>
    <property type="molecule type" value="Genomic_DNA"/>
</dbReference>
<dbReference type="Proteomes" id="UP000007755">
    <property type="component" value="Unassembled WGS sequence"/>
</dbReference>
<dbReference type="Gene3D" id="1.10.220.60">
    <property type="entry name" value="GRIP domain"/>
    <property type="match status" value="1"/>
</dbReference>
<dbReference type="GO" id="GO:0031267">
    <property type="term" value="F:small GTPase binding"/>
    <property type="evidence" value="ECO:0007669"/>
    <property type="project" value="TreeGrafter"/>
</dbReference>
<evidence type="ECO:0000256" key="1">
    <source>
        <dbReference type="SAM" id="Coils"/>
    </source>
</evidence>
<dbReference type="SMART" id="SM00755">
    <property type="entry name" value="Grip"/>
    <property type="match status" value="1"/>
</dbReference>
<feature type="coiled-coil region" evidence="1">
    <location>
        <begin position="454"/>
        <end position="502"/>
    </location>
</feature>
<dbReference type="eggNOG" id="ENOG502QTM0">
    <property type="taxonomic scope" value="Eukaryota"/>
</dbReference>
<dbReference type="PANTHER" id="PTHR19327">
    <property type="entry name" value="GOLGIN"/>
    <property type="match status" value="1"/>
</dbReference>
<feature type="region of interest" description="Disordered" evidence="2">
    <location>
        <begin position="1"/>
        <end position="20"/>
    </location>
</feature>
<feature type="domain" description="GRIP" evidence="3">
    <location>
        <begin position="1610"/>
        <end position="1657"/>
    </location>
</feature>
<accession>F4WZV3</accession>
<gene>
    <name evidence="4" type="ORF">G5I_11425</name>
</gene>
<dbReference type="SUPFAM" id="SSF101283">
    <property type="entry name" value="GRIP domain"/>
    <property type="match status" value="1"/>
</dbReference>
<keyword evidence="1" id="KW-0175">Coiled coil</keyword>
<feature type="coiled-coil region" evidence="1">
    <location>
        <begin position="268"/>
        <end position="302"/>
    </location>
</feature>
<protein>
    <submittedName>
        <fullName evidence="4">Golgin subfamily A member 4</fullName>
    </submittedName>
</protein>
<feature type="coiled-coil region" evidence="1">
    <location>
        <begin position="1173"/>
        <end position="1603"/>
    </location>
</feature>
<sequence length="1670" mass="193819">MFKKFKDKLAEEMKQSPARLQASVQQLAQAVVSPALSNSSIQEVSNDNFSLTEDGDETPKNTPVKHSFQNVDLMSPSPNRMEISRRSSMSSITSDASSLFPMYESPPNLYHLQSDMDQSASEMDDNISPHLDRVTKDQLYSAYKKVQTKYHKYRGRYTDLATHYRELDRVKSRLESVLVETQDKVLRRITDLKEQCQLEQQAKAHLEDVLRNDIEEKDHIINTLNTKIKLLQSSGPILDNSVLEEAQPKESSKENLIDLANESSNDETNALSVENTQLKDKLKKLESLVLKYKESLKRNKEKFLDVMKEKNTLENDHEALKNSTAERISVTESELSAARIQIEKLTEQIDTLHKREEESAISLAENKLSVHRELEEKEEQIKQLRIDLKYVTEDKENLNEAVAKYKADLSELKSLHTDLDKNAIASKEKIEVIKSMQQMGIKHHEEVDHSEKIKTEDENKLDEVTVRLKEKEIELQELQDKLDEMEKQNIEYKYDRESIQSELLAWKTTYSDLREEYQAHRIIAEERQKDADSTIEKLQTTVQSVDKELENMKNVLIDRDQVCENYNKKVQQYTGMLEEAKNKLTEQKAEIISLNDKLEKFSALQEELENKKTELSAIQNEFELCKSTIDDFKNKVQADSSVINLLKKERSDFINRLIYYNDCIHRLKQDCMVVKNVVAEEFLNQKTKILDMSAILATSFTKLEEENITLRSEIDELRSKIKDQEQLILKETDLQSEFVQIVNHKSVLEAELRKSNERLKDMMLKSNQYDELNTTNNKLIAEIDNLNFKIHDLEAVSHKLMQSQQEVKILRERLRTLENLESVNHALSVEIDDLREKHAQASLAFKKVDELNAKLHEATEVINSFKSENSNQDTLRKELYASRLEIARLKEDLAGKEDEIKTRDEKLASEEEHVAHLKSTCDSHIQTIEEHVRKYLNLEAEYQTTRENHAKETTELMENNKVLQETVNVKLVQLKKMKTIKERQNKTIEEVKAELDQSKTRQAELSKMLETFEKQIESLKLENSQLLAITLENKDLKDQQNDLLSRNQKLCENDKALKQKISDYEKEIEELRKTVKDYVEAYKSQLNSQSEKAERLSNELSNVSAQLERKDAELNSLNERLVMSEKESQEIKGKLDERDVELKDKISELGTAMTNGNVMKEENSRLCTELRTLRDEVKRIKDVEEKNKKLKSELNDLIQKNSGAEAIRSENNMLIAEQKTFKKKIAELERVKSSNMQLQTHVNNLQSKISSLEALRMENSRLQSEIEALQSAKNSSPEVGALKDTLTAKDAEIKLLEDKISNMSQEIGNLKRFSLEIDERRKGTDTLRNSLALAEEKITGLQSEINSLIRTNDALKKELETIRNDKDAKGQLISDTLREENKRLEAQLDEALITFQAKETQMQLANNELRSQTNQLREQLKTSEEEQGMRLKQLVKEFQAQLHDKEEELQAALEKRFDRQHNYESNLVQQYKEQLKDCQIELTEKSEQLESLVLEKKDVVAEKGKDIDRLVETIAQIKKEHTDELKELEKKWKAIVQQKIDNLQVKHEDELNELTKEWQNERKELESTSRVAMAAIHTSTGSIHTLQQTLTSQRRELAELRKLVSLRHDTLEDSTEIEYLRNILFEYMMGRETMVLARVIAAVVKFDQEQTAKILKKEEDKLTLVSGSTN</sequence>
<dbReference type="PROSITE" id="PS50913">
    <property type="entry name" value="GRIP"/>
    <property type="match status" value="1"/>
</dbReference>
<feature type="coiled-coil region" evidence="1">
    <location>
        <begin position="974"/>
        <end position="1134"/>
    </location>
</feature>
<dbReference type="OrthoDB" id="5322683at2759"/>
<keyword evidence="5" id="KW-1185">Reference proteome</keyword>
<dbReference type="STRING" id="103372.F4WZV3"/>
<dbReference type="InParanoid" id="F4WZV3"/>
<evidence type="ECO:0000313" key="4">
    <source>
        <dbReference type="EMBL" id="EGI60243.1"/>
    </source>
</evidence>
<dbReference type="Gene3D" id="1.10.287.2610">
    <property type="match status" value="1"/>
</dbReference>
<dbReference type="GO" id="GO:0048193">
    <property type="term" value="P:Golgi vesicle transport"/>
    <property type="evidence" value="ECO:0007669"/>
    <property type="project" value="TreeGrafter"/>
</dbReference>
<dbReference type="InterPro" id="IPR000237">
    <property type="entry name" value="GRIP_dom"/>
</dbReference>
<feature type="coiled-coil region" evidence="1">
    <location>
        <begin position="328"/>
        <end position="415"/>
    </location>
</feature>
<organism evidence="5">
    <name type="scientific">Acromyrmex echinatior</name>
    <name type="common">Panamanian leafcutter ant</name>
    <name type="synonym">Acromyrmex octospinosus echinatior</name>
    <dbReference type="NCBI Taxonomy" id="103372"/>
    <lineage>
        <taxon>Eukaryota</taxon>
        <taxon>Metazoa</taxon>
        <taxon>Ecdysozoa</taxon>
        <taxon>Arthropoda</taxon>
        <taxon>Hexapoda</taxon>
        <taxon>Insecta</taxon>
        <taxon>Pterygota</taxon>
        <taxon>Neoptera</taxon>
        <taxon>Endopterygota</taxon>
        <taxon>Hymenoptera</taxon>
        <taxon>Apocrita</taxon>
        <taxon>Aculeata</taxon>
        <taxon>Formicoidea</taxon>
        <taxon>Formicidae</taxon>
        <taxon>Myrmicinae</taxon>
        <taxon>Acromyrmex</taxon>
    </lineage>
</organism>
<evidence type="ECO:0000259" key="3">
    <source>
        <dbReference type="PROSITE" id="PS50913"/>
    </source>
</evidence>
<evidence type="ECO:0000256" key="2">
    <source>
        <dbReference type="SAM" id="MobiDB-lite"/>
    </source>
</evidence>
<dbReference type="FunCoup" id="F4WZV3">
    <property type="interactions" value="486"/>
</dbReference>
<proteinExistence type="predicted"/>
<dbReference type="PANTHER" id="PTHR19327:SF0">
    <property type="entry name" value="GOLGIN SUBFAMILY A MEMBER 4"/>
    <property type="match status" value="1"/>
</dbReference>
<feature type="coiled-coil region" evidence="1">
    <location>
        <begin position="535"/>
        <end position="621"/>
    </location>
</feature>
<name>F4WZV3_ACREC</name>
<evidence type="ECO:0000313" key="5">
    <source>
        <dbReference type="Proteomes" id="UP000007755"/>
    </source>
</evidence>
<feature type="coiled-coil region" evidence="1">
    <location>
        <begin position="700"/>
        <end position="948"/>
    </location>
</feature>
<dbReference type="Pfam" id="PF01465">
    <property type="entry name" value="GRIP"/>
    <property type="match status" value="1"/>
</dbReference>